<accession>A0AAU7JFU2</accession>
<dbReference type="GO" id="GO:0004364">
    <property type="term" value="F:glutathione transferase activity"/>
    <property type="evidence" value="ECO:0007669"/>
    <property type="project" value="TreeGrafter"/>
</dbReference>
<dbReference type="EC" id="5.99.1.4" evidence="1"/>
<dbReference type="SUPFAM" id="SSF52833">
    <property type="entry name" value="Thioredoxin-like"/>
    <property type="match status" value="1"/>
</dbReference>
<sequence length="199" mass="22634">MQPHVDFWYEFASTYSFLAAERIEALAQERGVAVRWRPFLLGVIFKAQGFATTPFNLQPVKGRYMWRDMERWCDRLGLPLTRPEPFPQNSLHAARVAIALPEDARPAYSKAVFRLEFCEGRSIADPEVIADAVRQTGFELEPAVTAAQTDLVKHALRKETEEAERLGIFGAPALVTPDGELFWGNDRLEEGLDWARGRR</sequence>
<dbReference type="CDD" id="cd03022">
    <property type="entry name" value="DsbA_HCCA_Iso"/>
    <property type="match status" value="1"/>
</dbReference>
<dbReference type="GO" id="GO:0004602">
    <property type="term" value="F:glutathione peroxidase activity"/>
    <property type="evidence" value="ECO:0007669"/>
    <property type="project" value="TreeGrafter"/>
</dbReference>
<dbReference type="GO" id="GO:0006749">
    <property type="term" value="P:glutathione metabolic process"/>
    <property type="evidence" value="ECO:0007669"/>
    <property type="project" value="TreeGrafter"/>
</dbReference>
<dbReference type="InterPro" id="IPR044087">
    <property type="entry name" value="NahD-like"/>
</dbReference>
<evidence type="ECO:0000256" key="2">
    <source>
        <dbReference type="PIRSR" id="PIRSR006386-1"/>
    </source>
</evidence>
<name>A0AAU7JFU2_9HYPH</name>
<dbReference type="PANTHER" id="PTHR42943">
    <property type="entry name" value="GLUTATHIONE S-TRANSFERASE KAPPA"/>
    <property type="match status" value="1"/>
</dbReference>
<dbReference type="RefSeq" id="WP_406856032.1">
    <property type="nucleotide sequence ID" value="NZ_CP157484.1"/>
</dbReference>
<feature type="active site" description="Nucleophile" evidence="2">
    <location>
        <position position="13"/>
    </location>
</feature>
<evidence type="ECO:0000256" key="1">
    <source>
        <dbReference type="PIRNR" id="PIRNR006386"/>
    </source>
</evidence>
<dbReference type="InterPro" id="IPR051924">
    <property type="entry name" value="GST_Kappa/NadH"/>
</dbReference>
<gene>
    <name evidence="4" type="ORF">ABEG18_26580</name>
</gene>
<comment type="similarity">
    <text evidence="1">Belongs to the GST superfamily. NadH family.</text>
</comment>
<dbReference type="InterPro" id="IPR001853">
    <property type="entry name" value="DSBA-like_thioredoxin_dom"/>
</dbReference>
<dbReference type="Gene3D" id="3.40.30.10">
    <property type="entry name" value="Glutaredoxin"/>
    <property type="match status" value="1"/>
</dbReference>
<dbReference type="GO" id="GO:0018845">
    <property type="term" value="F:2-hydroxychromene-2-carboxylate isomerase activity"/>
    <property type="evidence" value="ECO:0007669"/>
    <property type="project" value="UniProtKB-UniRule"/>
</dbReference>
<dbReference type="AlphaFoldDB" id="A0AAU7JFU2"/>
<evidence type="ECO:0000259" key="3">
    <source>
        <dbReference type="Pfam" id="PF01323"/>
    </source>
</evidence>
<dbReference type="Pfam" id="PF01323">
    <property type="entry name" value="DSBA"/>
    <property type="match status" value="1"/>
</dbReference>
<evidence type="ECO:0000313" key="4">
    <source>
        <dbReference type="EMBL" id="XBO39195.1"/>
    </source>
</evidence>
<keyword evidence="1 4" id="KW-0413">Isomerase</keyword>
<protein>
    <recommendedName>
        <fullName evidence="1">2-hydroxychromene-2-carboxylate isomerase</fullName>
        <ecNumber evidence="1">5.99.1.4</ecNumber>
    </recommendedName>
</protein>
<dbReference type="GO" id="GO:1901170">
    <property type="term" value="P:naphthalene catabolic process"/>
    <property type="evidence" value="ECO:0007669"/>
    <property type="project" value="InterPro"/>
</dbReference>
<dbReference type="PIRSF" id="PIRSF006386">
    <property type="entry name" value="HCCAis_GSTk"/>
    <property type="match status" value="1"/>
</dbReference>
<dbReference type="InterPro" id="IPR014440">
    <property type="entry name" value="HCCAis_GSTk"/>
</dbReference>
<proteinExistence type="inferred from homology"/>
<reference evidence="4" key="1">
    <citation type="submission" date="2024-05" db="EMBL/GenBank/DDBJ databases">
        <authorList>
            <person name="Kim S."/>
            <person name="Heo J."/>
            <person name="Choi H."/>
            <person name="Choi Y."/>
            <person name="Kwon S.-W."/>
            <person name="Kim Y."/>
        </authorList>
    </citation>
    <scope>NUCLEOTIDE SEQUENCE</scope>
    <source>
        <strain evidence="4">KACC 23698</strain>
    </source>
</reference>
<comment type="catalytic activity">
    <reaction evidence="1">
        <text>2-hydroxychromene-2-carboxylate = (3E)-4-(2-hydroxyphenyl)-2-oxobut-3-enoate</text>
        <dbReference type="Rhea" id="RHEA:27401"/>
        <dbReference type="ChEBI" id="CHEBI:59350"/>
        <dbReference type="ChEBI" id="CHEBI:59353"/>
        <dbReference type="EC" id="5.99.1.4"/>
    </reaction>
</comment>
<dbReference type="EMBL" id="CP157484">
    <property type="protein sequence ID" value="XBO39195.1"/>
    <property type="molecule type" value="Genomic_DNA"/>
</dbReference>
<dbReference type="PANTHER" id="PTHR42943:SF2">
    <property type="entry name" value="GLUTATHIONE S-TRANSFERASE KAPPA 1"/>
    <property type="match status" value="1"/>
</dbReference>
<organism evidence="4">
    <name type="scientific">Alsobacter sp. KACC 23698</name>
    <dbReference type="NCBI Taxonomy" id="3149229"/>
    <lineage>
        <taxon>Bacteria</taxon>
        <taxon>Pseudomonadati</taxon>
        <taxon>Pseudomonadota</taxon>
        <taxon>Alphaproteobacteria</taxon>
        <taxon>Hyphomicrobiales</taxon>
        <taxon>Alsobacteraceae</taxon>
        <taxon>Alsobacter</taxon>
    </lineage>
</organism>
<feature type="domain" description="DSBA-like thioredoxin" evidence="3">
    <location>
        <begin position="5"/>
        <end position="189"/>
    </location>
</feature>
<dbReference type="InterPro" id="IPR036249">
    <property type="entry name" value="Thioredoxin-like_sf"/>
</dbReference>